<dbReference type="InterPro" id="IPR004111">
    <property type="entry name" value="Repressor_TetR_C"/>
</dbReference>
<dbReference type="PANTHER" id="PTHR30055:SF151">
    <property type="entry name" value="TRANSCRIPTIONAL REGULATORY PROTEIN"/>
    <property type="match status" value="1"/>
</dbReference>
<reference evidence="6 7" key="1">
    <citation type="submission" date="2024-06" db="EMBL/GenBank/DDBJ databases">
        <title>The Natural Products Discovery Center: Release of the First 8490 Sequenced Strains for Exploring Actinobacteria Biosynthetic Diversity.</title>
        <authorList>
            <person name="Kalkreuter E."/>
            <person name="Kautsar S.A."/>
            <person name="Yang D."/>
            <person name="Bader C.D."/>
            <person name="Teijaro C.N."/>
            <person name="Fluegel L."/>
            <person name="Davis C.M."/>
            <person name="Simpson J.R."/>
            <person name="Lauterbach L."/>
            <person name="Steele A.D."/>
            <person name="Gui C."/>
            <person name="Meng S."/>
            <person name="Li G."/>
            <person name="Viehrig K."/>
            <person name="Ye F."/>
            <person name="Su P."/>
            <person name="Kiefer A.F."/>
            <person name="Nichols A."/>
            <person name="Cepeda A.J."/>
            <person name="Yan W."/>
            <person name="Fan B."/>
            <person name="Jiang Y."/>
            <person name="Adhikari A."/>
            <person name="Zheng C.-J."/>
            <person name="Schuster L."/>
            <person name="Cowan T.M."/>
            <person name="Smanski M.J."/>
            <person name="Chevrette M.G."/>
            <person name="De Carvalho L.P.S."/>
            <person name="Shen B."/>
        </authorList>
    </citation>
    <scope>NUCLEOTIDE SEQUENCE [LARGE SCALE GENOMIC DNA]</scope>
    <source>
        <strain evidence="6 7">NPDC047833</strain>
    </source>
</reference>
<dbReference type="InterPro" id="IPR036271">
    <property type="entry name" value="Tet_transcr_reg_TetR-rel_C_sf"/>
</dbReference>
<dbReference type="Pfam" id="PF00440">
    <property type="entry name" value="TetR_N"/>
    <property type="match status" value="1"/>
</dbReference>
<keyword evidence="3" id="KW-0804">Transcription</keyword>
<organism evidence="6 7">
    <name type="scientific">Streptomyces huasconensis</name>
    <dbReference type="NCBI Taxonomy" id="1854574"/>
    <lineage>
        <taxon>Bacteria</taxon>
        <taxon>Bacillati</taxon>
        <taxon>Actinomycetota</taxon>
        <taxon>Actinomycetes</taxon>
        <taxon>Kitasatosporales</taxon>
        <taxon>Streptomycetaceae</taxon>
        <taxon>Streptomyces</taxon>
    </lineage>
</organism>
<evidence type="ECO:0000313" key="7">
    <source>
        <dbReference type="Proteomes" id="UP001553843"/>
    </source>
</evidence>
<dbReference type="RefSeq" id="WP_359770858.1">
    <property type="nucleotide sequence ID" value="NZ_JBEYRR010000001.1"/>
</dbReference>
<keyword evidence="1" id="KW-0805">Transcription regulation</keyword>
<dbReference type="Proteomes" id="UP001553843">
    <property type="component" value="Unassembled WGS sequence"/>
</dbReference>
<dbReference type="EMBL" id="JBEYRS010000003">
    <property type="protein sequence ID" value="MEW2362351.1"/>
    <property type="molecule type" value="Genomic_DNA"/>
</dbReference>
<evidence type="ECO:0000313" key="6">
    <source>
        <dbReference type="EMBL" id="MEW2362351.1"/>
    </source>
</evidence>
<dbReference type="Gene3D" id="1.10.357.10">
    <property type="entry name" value="Tetracycline Repressor, domain 2"/>
    <property type="match status" value="1"/>
</dbReference>
<comment type="caution">
    <text evidence="6">The sequence shown here is derived from an EMBL/GenBank/DDBJ whole genome shotgun (WGS) entry which is preliminary data.</text>
</comment>
<dbReference type="PANTHER" id="PTHR30055">
    <property type="entry name" value="HTH-TYPE TRANSCRIPTIONAL REGULATOR RUTR"/>
    <property type="match status" value="1"/>
</dbReference>
<proteinExistence type="predicted"/>
<dbReference type="InterPro" id="IPR009057">
    <property type="entry name" value="Homeodomain-like_sf"/>
</dbReference>
<evidence type="ECO:0000256" key="2">
    <source>
        <dbReference type="ARBA" id="ARBA00023125"/>
    </source>
</evidence>
<dbReference type="SUPFAM" id="SSF46689">
    <property type="entry name" value="Homeodomain-like"/>
    <property type="match status" value="1"/>
</dbReference>
<accession>A0ABV3LSB0</accession>
<name>A0ABV3LSB0_9ACTN</name>
<dbReference type="InterPro" id="IPR001647">
    <property type="entry name" value="HTH_TetR"/>
</dbReference>
<evidence type="ECO:0000256" key="4">
    <source>
        <dbReference type="PROSITE-ProRule" id="PRU00335"/>
    </source>
</evidence>
<dbReference type="PROSITE" id="PS50977">
    <property type="entry name" value="HTH_TETR_2"/>
    <property type="match status" value="1"/>
</dbReference>
<evidence type="ECO:0000256" key="3">
    <source>
        <dbReference type="ARBA" id="ARBA00023163"/>
    </source>
</evidence>
<protein>
    <submittedName>
        <fullName evidence="6">TetR/AcrR family transcriptional regulator</fullName>
    </submittedName>
</protein>
<dbReference type="SUPFAM" id="SSF48498">
    <property type="entry name" value="Tetracyclin repressor-like, C-terminal domain"/>
    <property type="match status" value="1"/>
</dbReference>
<evidence type="ECO:0000256" key="1">
    <source>
        <dbReference type="ARBA" id="ARBA00023015"/>
    </source>
</evidence>
<dbReference type="Pfam" id="PF02909">
    <property type="entry name" value="TetR_C_1"/>
    <property type="match status" value="1"/>
</dbReference>
<dbReference type="InterPro" id="IPR050109">
    <property type="entry name" value="HTH-type_TetR-like_transc_reg"/>
</dbReference>
<evidence type="ECO:0000259" key="5">
    <source>
        <dbReference type="PROSITE" id="PS50977"/>
    </source>
</evidence>
<dbReference type="Gene3D" id="1.10.10.60">
    <property type="entry name" value="Homeodomain-like"/>
    <property type="match status" value="1"/>
</dbReference>
<keyword evidence="2 4" id="KW-0238">DNA-binding</keyword>
<gene>
    <name evidence="6" type="ORF">AB0887_10365</name>
</gene>
<feature type="domain" description="HTH tetR-type" evidence="5">
    <location>
        <begin position="14"/>
        <end position="74"/>
    </location>
</feature>
<feature type="DNA-binding region" description="H-T-H motif" evidence="4">
    <location>
        <begin position="37"/>
        <end position="56"/>
    </location>
</feature>
<sequence>MATNPRRPERRQEPLSRERIISAAVELLDTVGEGGLTFRALAKHLATGPGAIYWHVTGRTELLGAAIDSVVATTIAAVDDADATPQEAIRALALGVFDAMDAHPWVGTQLTHAPSHSPMLRVFERIGRQIQALRVPEAAQFTAASALMSYILGVAGQNAANTRTLRPDTDRTEFLDSVATAWKELDPDEYAFTRNVAGQLREHDDREEFLAGIDLILTGIIALQRPTG</sequence>
<keyword evidence="7" id="KW-1185">Reference proteome</keyword>